<dbReference type="KEGG" id="cser:CCO03_13080"/>
<evidence type="ECO:0000259" key="5">
    <source>
        <dbReference type="SMART" id="SM00563"/>
    </source>
</evidence>
<gene>
    <name evidence="6" type="ORF">CCO03_13080</name>
</gene>
<accession>A0A1Y0EQG6</accession>
<evidence type="ECO:0000256" key="3">
    <source>
        <dbReference type="ARBA" id="ARBA00023315"/>
    </source>
</evidence>
<keyword evidence="7" id="KW-1185">Reference proteome</keyword>
<dbReference type="EMBL" id="CP021455">
    <property type="protein sequence ID" value="ARU05492.1"/>
    <property type="molecule type" value="Genomic_DNA"/>
</dbReference>
<feature type="compositionally biased region" description="Low complexity" evidence="4">
    <location>
        <begin position="264"/>
        <end position="297"/>
    </location>
</feature>
<dbReference type="SMART" id="SM00563">
    <property type="entry name" value="PlsC"/>
    <property type="match status" value="1"/>
</dbReference>
<dbReference type="InterPro" id="IPR002123">
    <property type="entry name" value="Plipid/glycerol_acylTrfase"/>
</dbReference>
<dbReference type="OrthoDB" id="9808424at2"/>
<protein>
    <submittedName>
        <fullName evidence="6">1-acyl-sn-glycerol-3-phosphate acyltransferase</fullName>
    </submittedName>
</protein>
<dbReference type="AlphaFoldDB" id="A0A1Y0EQG6"/>
<feature type="domain" description="Phospholipid/glycerol acyltransferase" evidence="5">
    <location>
        <begin position="53"/>
        <end position="174"/>
    </location>
</feature>
<dbReference type="PANTHER" id="PTHR10434">
    <property type="entry name" value="1-ACYL-SN-GLYCEROL-3-PHOSPHATE ACYLTRANSFERASE"/>
    <property type="match status" value="1"/>
</dbReference>
<reference evidence="6 7" key="1">
    <citation type="submission" date="2017-05" db="EMBL/GenBank/DDBJ databases">
        <authorList>
            <person name="Song R."/>
            <person name="Chenine A.L."/>
            <person name="Ruprecht R.M."/>
        </authorList>
    </citation>
    <scope>NUCLEOTIDE SEQUENCE [LARGE SCALE GENOMIC DNA]</scope>
    <source>
        <strain evidence="6 7">DSM 26136</strain>
    </source>
</reference>
<keyword evidence="2 6" id="KW-0808">Transferase</keyword>
<evidence type="ECO:0000313" key="6">
    <source>
        <dbReference type="EMBL" id="ARU05492.1"/>
    </source>
</evidence>
<dbReference type="GO" id="GO:0006654">
    <property type="term" value="P:phosphatidic acid biosynthetic process"/>
    <property type="evidence" value="ECO:0007669"/>
    <property type="project" value="TreeGrafter"/>
</dbReference>
<feature type="region of interest" description="Disordered" evidence="4">
    <location>
        <begin position="236"/>
        <end position="297"/>
    </location>
</feature>
<dbReference type="PANTHER" id="PTHR10434:SF11">
    <property type="entry name" value="1-ACYL-SN-GLYCEROL-3-PHOSPHATE ACYLTRANSFERASE"/>
    <property type="match status" value="1"/>
</dbReference>
<sequence length="297" mass="31400">MSPSDPKPHPTLPSTPLRRAAAALAVRLILTTARLLTGVRGIWVNAAPSAQQTLYFANHTSHGDFVLLWATLPRDLRVLTRPVAGQDYWLASRLRQFIGHDVFHALMIRRDGGPGDNPVHAMAEALAAGDSLIMFPEGTRNTGDDTLLPLKSGLFHLARECPQVRLVPVWIANLKRVLPKGALLPIPLACTVTYGPPLTLLPGEDKASFLARARHAMLALRPEYDQTDNAMPTAMASNSLQTSRHLSDAVPGNSTAADAAPGDVTLAAPAAPTGAQPLQLAAAPAPVPAPASSRGPA</sequence>
<evidence type="ECO:0000256" key="2">
    <source>
        <dbReference type="ARBA" id="ARBA00022679"/>
    </source>
</evidence>
<dbReference type="CDD" id="cd07989">
    <property type="entry name" value="LPLAT_AGPAT-like"/>
    <property type="match status" value="1"/>
</dbReference>
<organism evidence="6 7">
    <name type="scientific">Comamonas serinivorans</name>
    <dbReference type="NCBI Taxonomy" id="1082851"/>
    <lineage>
        <taxon>Bacteria</taxon>
        <taxon>Pseudomonadati</taxon>
        <taxon>Pseudomonadota</taxon>
        <taxon>Betaproteobacteria</taxon>
        <taxon>Burkholderiales</taxon>
        <taxon>Comamonadaceae</taxon>
        <taxon>Comamonas</taxon>
    </lineage>
</organism>
<dbReference type="Pfam" id="PF01553">
    <property type="entry name" value="Acyltransferase"/>
    <property type="match status" value="1"/>
</dbReference>
<comment type="pathway">
    <text evidence="1">Lipid metabolism.</text>
</comment>
<dbReference type="GO" id="GO:0003841">
    <property type="term" value="F:1-acylglycerol-3-phosphate O-acyltransferase activity"/>
    <property type="evidence" value="ECO:0007669"/>
    <property type="project" value="TreeGrafter"/>
</dbReference>
<evidence type="ECO:0000313" key="7">
    <source>
        <dbReference type="Proteomes" id="UP000196138"/>
    </source>
</evidence>
<evidence type="ECO:0000256" key="1">
    <source>
        <dbReference type="ARBA" id="ARBA00005189"/>
    </source>
</evidence>
<dbReference type="Proteomes" id="UP000196138">
    <property type="component" value="Chromosome"/>
</dbReference>
<name>A0A1Y0EQG6_9BURK</name>
<dbReference type="SUPFAM" id="SSF69593">
    <property type="entry name" value="Glycerol-3-phosphate (1)-acyltransferase"/>
    <property type="match status" value="1"/>
</dbReference>
<evidence type="ECO:0000256" key="4">
    <source>
        <dbReference type="SAM" id="MobiDB-lite"/>
    </source>
</evidence>
<proteinExistence type="predicted"/>
<keyword evidence="3 6" id="KW-0012">Acyltransferase</keyword>